<dbReference type="Pfam" id="PF04229">
    <property type="entry name" value="GrpB"/>
    <property type="match status" value="1"/>
</dbReference>
<keyword evidence="2" id="KW-1185">Reference proteome</keyword>
<evidence type="ECO:0000313" key="2">
    <source>
        <dbReference type="Proteomes" id="UP001629113"/>
    </source>
</evidence>
<evidence type="ECO:0000313" key="1">
    <source>
        <dbReference type="EMBL" id="KAL3425689.1"/>
    </source>
</evidence>
<sequence>MHVHLEPHNPAWFEEFARTKSNLEQALSGVPVVAIEHVGSTSIPGLLAKPIIDIDIICKREDMGIVRKAMIEAGYSDRGDLGIPGRIAFVQPEASSVEMRRNTYAVVEGSLCLKNHLDLKRMILQDAGLKQEYAEIKLAMAHKEVPDVDAYCTGKNAVVLKILRAAGWTDQELEEVKRANDTRDHIAHDRLIPTQ</sequence>
<dbReference type="Proteomes" id="UP001629113">
    <property type="component" value="Unassembled WGS sequence"/>
</dbReference>
<accession>A0ABR4PQU4</accession>
<dbReference type="EMBL" id="JBFCZG010000002">
    <property type="protein sequence ID" value="KAL3425689.1"/>
    <property type="molecule type" value="Genomic_DNA"/>
</dbReference>
<dbReference type="SUPFAM" id="SSF81301">
    <property type="entry name" value="Nucleotidyltransferase"/>
    <property type="match status" value="1"/>
</dbReference>
<proteinExistence type="predicted"/>
<gene>
    <name evidence="1" type="ORF">PVAG01_02480</name>
</gene>
<protein>
    <recommendedName>
        <fullName evidence="3">GrpB family protein</fullName>
    </recommendedName>
</protein>
<dbReference type="PANTHER" id="PTHR34822">
    <property type="entry name" value="GRPB DOMAIN PROTEIN (AFU_ORTHOLOGUE AFUA_1G01530)"/>
    <property type="match status" value="1"/>
</dbReference>
<dbReference type="PANTHER" id="PTHR34822:SF1">
    <property type="entry name" value="GRPB FAMILY PROTEIN"/>
    <property type="match status" value="1"/>
</dbReference>
<comment type="caution">
    <text evidence="1">The sequence shown here is derived from an EMBL/GenBank/DDBJ whole genome shotgun (WGS) entry which is preliminary data.</text>
</comment>
<reference evidence="1 2" key="1">
    <citation type="submission" date="2024-06" db="EMBL/GenBank/DDBJ databases">
        <title>Complete genome of Phlyctema vagabunda strain 19-DSS-EL-015.</title>
        <authorList>
            <person name="Fiorenzani C."/>
        </authorList>
    </citation>
    <scope>NUCLEOTIDE SEQUENCE [LARGE SCALE GENOMIC DNA]</scope>
    <source>
        <strain evidence="1 2">19-DSS-EL-015</strain>
    </source>
</reference>
<dbReference type="Gene3D" id="3.30.460.10">
    <property type="entry name" value="Beta Polymerase, domain 2"/>
    <property type="match status" value="1"/>
</dbReference>
<dbReference type="InterPro" id="IPR007344">
    <property type="entry name" value="GrpB/CoaE"/>
</dbReference>
<name>A0ABR4PQU4_9HELO</name>
<organism evidence="1 2">
    <name type="scientific">Phlyctema vagabunda</name>
    <dbReference type="NCBI Taxonomy" id="108571"/>
    <lineage>
        <taxon>Eukaryota</taxon>
        <taxon>Fungi</taxon>
        <taxon>Dikarya</taxon>
        <taxon>Ascomycota</taxon>
        <taxon>Pezizomycotina</taxon>
        <taxon>Leotiomycetes</taxon>
        <taxon>Helotiales</taxon>
        <taxon>Dermateaceae</taxon>
        <taxon>Phlyctema</taxon>
    </lineage>
</organism>
<dbReference type="InterPro" id="IPR043519">
    <property type="entry name" value="NT_sf"/>
</dbReference>
<evidence type="ECO:0008006" key="3">
    <source>
        <dbReference type="Google" id="ProtNLM"/>
    </source>
</evidence>